<accession>A0ABM4CBK5</accession>
<evidence type="ECO:0000256" key="1">
    <source>
        <dbReference type="SAM" id="Phobius"/>
    </source>
</evidence>
<keyword evidence="2" id="KW-1185">Reference proteome</keyword>
<name>A0ABM4CBK5_HYDVU</name>
<evidence type="ECO:0000313" key="2">
    <source>
        <dbReference type="Proteomes" id="UP001652625"/>
    </source>
</evidence>
<keyword evidence="1" id="KW-0472">Membrane</keyword>
<dbReference type="RefSeq" id="XP_065659057.1">
    <property type="nucleotide sequence ID" value="XM_065802985.1"/>
</dbReference>
<gene>
    <name evidence="3" type="primary">LOC100208815</name>
</gene>
<feature type="transmembrane region" description="Helical" evidence="1">
    <location>
        <begin position="21"/>
        <end position="37"/>
    </location>
</feature>
<evidence type="ECO:0000313" key="3">
    <source>
        <dbReference type="RefSeq" id="XP_065659057.1"/>
    </source>
</evidence>
<keyword evidence="1" id="KW-1133">Transmembrane helix</keyword>
<reference evidence="3" key="1">
    <citation type="submission" date="2025-08" db="UniProtKB">
        <authorList>
            <consortium name="RefSeq"/>
        </authorList>
    </citation>
    <scope>IDENTIFICATION</scope>
</reference>
<keyword evidence="1" id="KW-0812">Transmembrane</keyword>
<protein>
    <submittedName>
        <fullName evidence="3">Uncharacterized protein LOC100208815 isoform X2</fullName>
    </submittedName>
</protein>
<feature type="transmembrane region" description="Helical" evidence="1">
    <location>
        <begin position="210"/>
        <end position="235"/>
    </location>
</feature>
<dbReference type="GeneID" id="100208815"/>
<sequence length="370" mass="42559">MDIERYQRKPVTNLIREVLRSILLILFLAIFANPLSFQSNVATSVATGLINHITRTESDNNKGATLKTLIIGNESLNILFLYTNSSFNKYKTDGKESCSFRIKLTKRCELLVKIFGLDQISNIVSFYNPFFTQWKKKGNNYQNRQDNWLTTRVFCSNKTFVIVHNFTLSHCNGSNVNKNVILVANSNGSNEYNKLRKKKLVLGVSEDKKFFILPMVLICIVTVVFVVFLSIGVIIRSSRQRRHRLQQTEEAVFDFRYNKTNHKECCVSRIVTTLEKITNPFLVCAKVCLKHLNLDVSTENDNEDFVIPKCLSNETRKISYYGTIHMNLSQKKQPIMADFCEETESDQSVKITLAVKPKLNFHNRQLSLSV</sequence>
<dbReference type="Proteomes" id="UP001652625">
    <property type="component" value="Chromosome 08"/>
</dbReference>
<organism evidence="2 3">
    <name type="scientific">Hydra vulgaris</name>
    <name type="common">Hydra</name>
    <name type="synonym">Hydra attenuata</name>
    <dbReference type="NCBI Taxonomy" id="6087"/>
    <lineage>
        <taxon>Eukaryota</taxon>
        <taxon>Metazoa</taxon>
        <taxon>Cnidaria</taxon>
        <taxon>Hydrozoa</taxon>
        <taxon>Hydroidolina</taxon>
        <taxon>Anthoathecata</taxon>
        <taxon>Aplanulata</taxon>
        <taxon>Hydridae</taxon>
        <taxon>Hydra</taxon>
    </lineage>
</organism>
<proteinExistence type="predicted"/>